<proteinExistence type="predicted"/>
<name>A0A4V3UP46_9EURO</name>
<accession>A0A4V3UP46</accession>
<evidence type="ECO:0000313" key="2">
    <source>
        <dbReference type="Proteomes" id="UP000308092"/>
    </source>
</evidence>
<dbReference type="EMBL" id="SOSA01000250">
    <property type="protein sequence ID" value="THC93684.1"/>
    <property type="molecule type" value="Genomic_DNA"/>
</dbReference>
<sequence>MVSQSPLVKCIVKFVEQLLGADGDAREVFRRSPTVRTIQPWFEDSV</sequence>
<evidence type="ECO:0000313" key="1">
    <source>
        <dbReference type="EMBL" id="THC93684.1"/>
    </source>
</evidence>
<dbReference type="Proteomes" id="UP000308092">
    <property type="component" value="Unassembled WGS sequence"/>
</dbReference>
<comment type="caution">
    <text evidence="1">The sequence shown here is derived from an EMBL/GenBank/DDBJ whole genome shotgun (WGS) entry which is preliminary data.</text>
</comment>
<gene>
    <name evidence="1" type="ORF">EYZ11_006828</name>
</gene>
<organism evidence="1 2">
    <name type="scientific">Aspergillus tanneri</name>
    <dbReference type="NCBI Taxonomy" id="1220188"/>
    <lineage>
        <taxon>Eukaryota</taxon>
        <taxon>Fungi</taxon>
        <taxon>Dikarya</taxon>
        <taxon>Ascomycota</taxon>
        <taxon>Pezizomycotina</taxon>
        <taxon>Eurotiomycetes</taxon>
        <taxon>Eurotiomycetidae</taxon>
        <taxon>Eurotiales</taxon>
        <taxon>Aspergillaceae</taxon>
        <taxon>Aspergillus</taxon>
        <taxon>Aspergillus subgen. Circumdati</taxon>
    </lineage>
</organism>
<dbReference type="AlphaFoldDB" id="A0A4V3UP46"/>
<protein>
    <submittedName>
        <fullName evidence="1">Uncharacterized protein</fullName>
    </submittedName>
</protein>
<reference evidence="1 2" key="1">
    <citation type="submission" date="2019-03" db="EMBL/GenBank/DDBJ databases">
        <title>The genome sequence of a newly discovered highly antifungal drug resistant Aspergillus species, Aspergillus tanneri NIH 1004.</title>
        <authorList>
            <person name="Mounaud S."/>
            <person name="Singh I."/>
            <person name="Joardar V."/>
            <person name="Pakala S."/>
            <person name="Pakala S."/>
            <person name="Venepally P."/>
            <person name="Hoover J."/>
            <person name="Nierman W."/>
            <person name="Chung J."/>
            <person name="Losada L."/>
        </authorList>
    </citation>
    <scope>NUCLEOTIDE SEQUENCE [LARGE SCALE GENOMIC DNA]</scope>
    <source>
        <strain evidence="1 2">NIH1004</strain>
    </source>
</reference>
<keyword evidence="2" id="KW-1185">Reference proteome</keyword>
<dbReference type="VEuPathDB" id="FungiDB:EYZ11_006828"/>